<feature type="domain" description="SCP" evidence="1">
    <location>
        <begin position="69"/>
        <end position="200"/>
    </location>
</feature>
<dbReference type="SUPFAM" id="SSF55797">
    <property type="entry name" value="PR-1-like"/>
    <property type="match status" value="2"/>
</dbReference>
<keyword evidence="3" id="KW-1185">Reference proteome</keyword>
<sequence>MVSCSSTYITRICSEKWKEEDLIKREDRKTTGESKKRIELKSLKKTINSLAYHNQLFDSTLNGMDLPKNEFEIVGLKCHNEYRALHNTQPLEWSNELTKSASEWARLIARVGVLSYADTNEGENLAIVHKSKLNIEELVRTWYLEIKHFDFNNPNFTKKTAHFTQLIWDGTRKLGLAKCLGADGYFYVVARYYPPGNFQGRFKENVKPIKITNQSFQKSLKLNTNLNSTILEDPTRYYQDFECKVMLFHNKVRRKLELPQLIWDTQLADFARLKAETYFKRPDSKKGLKIKHDRLVISFRGRLPRVVEVLKRIYEEDVAYKDSLRPITRDKEFFPIRKEGVTRFGCSQVNDSRRRFVCVLIYAPGNLEKALIDVLFSN</sequence>
<dbReference type="InterPro" id="IPR002413">
    <property type="entry name" value="V5_allergen-like"/>
</dbReference>
<dbReference type="Gene3D" id="3.40.33.10">
    <property type="entry name" value="CAP"/>
    <property type="match status" value="2"/>
</dbReference>
<gene>
    <name evidence="2" type="ORF">RF11_00954</name>
</gene>
<evidence type="ECO:0000313" key="3">
    <source>
        <dbReference type="Proteomes" id="UP000031668"/>
    </source>
</evidence>
<name>A0A0C2N2K2_THEKT</name>
<dbReference type="InterPro" id="IPR034113">
    <property type="entry name" value="SCP_GAPR1-like"/>
</dbReference>
<reference evidence="2 3" key="1">
    <citation type="journal article" date="2014" name="Genome Biol. Evol.">
        <title>The genome of the myxosporean Thelohanellus kitauei shows adaptations to nutrient acquisition within its fish host.</title>
        <authorList>
            <person name="Yang Y."/>
            <person name="Xiong J."/>
            <person name="Zhou Z."/>
            <person name="Huo F."/>
            <person name="Miao W."/>
            <person name="Ran C."/>
            <person name="Liu Y."/>
            <person name="Zhang J."/>
            <person name="Feng J."/>
            <person name="Wang M."/>
            <person name="Wang M."/>
            <person name="Wang L."/>
            <person name="Yao B."/>
        </authorList>
    </citation>
    <scope>NUCLEOTIDE SEQUENCE [LARGE SCALE GENOMIC DNA]</scope>
    <source>
        <strain evidence="2">Wuqing</strain>
    </source>
</reference>
<protein>
    <submittedName>
        <fullName evidence="2">Golgi-associated plant pathogenesis-related protein 1</fullName>
    </submittedName>
</protein>
<dbReference type="InterPro" id="IPR035940">
    <property type="entry name" value="CAP_sf"/>
</dbReference>
<dbReference type="PRINTS" id="PR00837">
    <property type="entry name" value="V5TPXLIKE"/>
</dbReference>
<accession>A0A0C2N2K2</accession>
<dbReference type="InterPro" id="IPR001283">
    <property type="entry name" value="CRISP-related"/>
</dbReference>
<proteinExistence type="predicted"/>
<comment type="caution">
    <text evidence="2">The sequence shown here is derived from an EMBL/GenBank/DDBJ whole genome shotgun (WGS) entry which is preliminary data.</text>
</comment>
<dbReference type="Proteomes" id="UP000031668">
    <property type="component" value="Unassembled WGS sequence"/>
</dbReference>
<dbReference type="Pfam" id="PF00188">
    <property type="entry name" value="CAP"/>
    <property type="match status" value="2"/>
</dbReference>
<dbReference type="EMBL" id="JWZT01000637">
    <property type="protein sequence ID" value="KII73861.1"/>
    <property type="molecule type" value="Genomic_DNA"/>
</dbReference>
<dbReference type="PRINTS" id="PR00838">
    <property type="entry name" value="V5ALLERGEN"/>
</dbReference>
<dbReference type="InterPro" id="IPR014044">
    <property type="entry name" value="CAP_dom"/>
</dbReference>
<dbReference type="OrthoDB" id="337038at2759"/>
<dbReference type="SMART" id="SM00198">
    <property type="entry name" value="SCP"/>
    <property type="match status" value="1"/>
</dbReference>
<dbReference type="FunFam" id="3.40.33.10:FF:000002">
    <property type="entry name" value="Golgi-associated plant pathogenesis-related protein 1"/>
    <property type="match status" value="1"/>
</dbReference>
<evidence type="ECO:0000259" key="1">
    <source>
        <dbReference type="SMART" id="SM00198"/>
    </source>
</evidence>
<organism evidence="2 3">
    <name type="scientific">Thelohanellus kitauei</name>
    <name type="common">Myxosporean</name>
    <dbReference type="NCBI Taxonomy" id="669202"/>
    <lineage>
        <taxon>Eukaryota</taxon>
        <taxon>Metazoa</taxon>
        <taxon>Cnidaria</taxon>
        <taxon>Myxozoa</taxon>
        <taxon>Myxosporea</taxon>
        <taxon>Bivalvulida</taxon>
        <taxon>Platysporina</taxon>
        <taxon>Myxobolidae</taxon>
        <taxon>Thelohanellus</taxon>
    </lineage>
</organism>
<dbReference type="CDD" id="cd05382">
    <property type="entry name" value="CAP_GAPR1-like"/>
    <property type="match status" value="1"/>
</dbReference>
<dbReference type="PANTHER" id="PTHR10334">
    <property type="entry name" value="CYSTEINE-RICH SECRETORY PROTEIN-RELATED"/>
    <property type="match status" value="1"/>
</dbReference>
<dbReference type="AlphaFoldDB" id="A0A0C2N2K2"/>
<evidence type="ECO:0000313" key="2">
    <source>
        <dbReference type="EMBL" id="KII73861.1"/>
    </source>
</evidence>